<evidence type="ECO:0000256" key="5">
    <source>
        <dbReference type="ARBA" id="ARBA00022723"/>
    </source>
</evidence>
<keyword evidence="5" id="KW-0479">Metal-binding</keyword>
<gene>
    <name evidence="11" type="ORF">E2650_04765</name>
</gene>
<dbReference type="EMBL" id="SUNE01000002">
    <property type="protein sequence ID" value="MDG5899225.1"/>
    <property type="molecule type" value="Genomic_DNA"/>
</dbReference>
<feature type="signal peptide" evidence="9">
    <location>
        <begin position="1"/>
        <end position="23"/>
    </location>
</feature>
<evidence type="ECO:0000256" key="1">
    <source>
        <dbReference type="ARBA" id="ARBA00001926"/>
    </source>
</evidence>
<dbReference type="SUPFAM" id="SSF48695">
    <property type="entry name" value="Multiheme cytochromes"/>
    <property type="match status" value="1"/>
</dbReference>
<keyword evidence="6" id="KW-0574">Periplasm</keyword>
<keyword evidence="7" id="KW-0249">Electron transport</keyword>
<proteinExistence type="predicted"/>
<keyword evidence="9" id="KW-0732">Signal</keyword>
<dbReference type="AlphaFoldDB" id="A0AAW6QUP5"/>
<evidence type="ECO:0000256" key="3">
    <source>
        <dbReference type="ARBA" id="ARBA00022448"/>
    </source>
</evidence>
<evidence type="ECO:0000256" key="2">
    <source>
        <dbReference type="ARBA" id="ARBA00004418"/>
    </source>
</evidence>
<keyword evidence="3" id="KW-0813">Transport</keyword>
<reference evidence="11" key="1">
    <citation type="journal article" date="2019" name="Int J Environ Res Public Health">
        <title>Characterization of Chromosome-Mediated BlaOXA-894 in Shewanella xiamenensis Isolated from Pig Wastewater.</title>
        <authorList>
            <person name="Zou H."/>
            <person name="Zhou Z."/>
            <person name="Xia H."/>
            <person name="Zhao Q."/>
            <person name="Li X."/>
        </authorList>
    </citation>
    <scope>NUCLEOTIDE SEQUENCE</scope>
    <source>
        <strain evidence="11">2015oxa</strain>
    </source>
</reference>
<comment type="cofactor">
    <cofactor evidence="1">
        <name>heme c</name>
        <dbReference type="ChEBI" id="CHEBI:61717"/>
    </cofactor>
</comment>
<organism evidence="11">
    <name type="scientific">Shewanella xiamenensis</name>
    <dbReference type="NCBI Taxonomy" id="332186"/>
    <lineage>
        <taxon>Bacteria</taxon>
        <taxon>Pseudomonadati</taxon>
        <taxon>Pseudomonadota</taxon>
        <taxon>Gammaproteobacteria</taxon>
        <taxon>Alteromonadales</taxon>
        <taxon>Shewanellaceae</taxon>
        <taxon>Shewanella</taxon>
    </lineage>
</organism>
<dbReference type="GO" id="GO:0046872">
    <property type="term" value="F:metal ion binding"/>
    <property type="evidence" value="ECO:0007669"/>
    <property type="project" value="UniProtKB-KW"/>
</dbReference>
<comment type="subcellular location">
    <subcellularLocation>
        <location evidence="2">Periplasm</location>
    </subcellularLocation>
</comment>
<evidence type="ECO:0000259" key="10">
    <source>
        <dbReference type="Pfam" id="PF14537"/>
    </source>
</evidence>
<dbReference type="RefSeq" id="WP_052183958.1">
    <property type="nucleotide sequence ID" value="NZ_CP079718.1"/>
</dbReference>
<name>A0AAW6QUP5_9GAMM</name>
<dbReference type="Pfam" id="PF14537">
    <property type="entry name" value="Cytochrom_c3_2"/>
    <property type="match status" value="1"/>
</dbReference>
<keyword evidence="8" id="KW-0408">Iron</keyword>
<evidence type="ECO:0000256" key="8">
    <source>
        <dbReference type="ARBA" id="ARBA00023004"/>
    </source>
</evidence>
<dbReference type="InterPro" id="IPR012286">
    <property type="entry name" value="Tetrahaem_cytochrome"/>
</dbReference>
<feature type="chain" id="PRO_5043577424" evidence="9">
    <location>
        <begin position="24"/>
        <end position="124"/>
    </location>
</feature>
<feature type="domain" description="Tetrahaem cytochrome" evidence="10">
    <location>
        <begin position="43"/>
        <end position="116"/>
    </location>
</feature>
<evidence type="ECO:0000256" key="4">
    <source>
        <dbReference type="ARBA" id="ARBA00022617"/>
    </source>
</evidence>
<comment type="caution">
    <text evidence="11">The sequence shown here is derived from an EMBL/GenBank/DDBJ whole genome shotgun (WGS) entry which is preliminary data.</text>
</comment>
<keyword evidence="4" id="KW-0349">Heme</keyword>
<evidence type="ECO:0000256" key="7">
    <source>
        <dbReference type="ARBA" id="ARBA00022982"/>
    </source>
</evidence>
<dbReference type="Gene3D" id="1.10.1130.10">
    <property type="entry name" value="Flavocytochrome C3, Chain A"/>
    <property type="match status" value="1"/>
</dbReference>
<dbReference type="Proteomes" id="UP001152518">
    <property type="component" value="Unassembled WGS sequence"/>
</dbReference>
<accession>A0AAW6QUP5</accession>
<evidence type="ECO:0000256" key="6">
    <source>
        <dbReference type="ARBA" id="ARBA00022764"/>
    </source>
</evidence>
<dbReference type="GeneID" id="75187935"/>
<dbReference type="GO" id="GO:0042597">
    <property type="term" value="C:periplasmic space"/>
    <property type="evidence" value="ECO:0007669"/>
    <property type="project" value="UniProtKB-SubCell"/>
</dbReference>
<dbReference type="InterPro" id="IPR036280">
    <property type="entry name" value="Multihaem_cyt_sf"/>
</dbReference>
<protein>
    <submittedName>
        <fullName evidence="11">Cytochrome C</fullName>
    </submittedName>
</protein>
<reference evidence="11" key="2">
    <citation type="submission" date="2019-04" db="EMBL/GenBank/DDBJ databases">
        <authorList>
            <person name="Zou H."/>
        </authorList>
    </citation>
    <scope>NUCLEOTIDE SEQUENCE</scope>
    <source>
        <strain evidence="11">2015oxa</strain>
    </source>
</reference>
<evidence type="ECO:0000313" key="11">
    <source>
        <dbReference type="EMBL" id="MDG5899225.1"/>
    </source>
</evidence>
<sequence length="124" mass="13827">MMKYIHKLGLVSALLMTSLSAYTTENTLSGVPIKEHHFKLMGKGGSCKTCHGSGIPNERPDSSFCIRCHGTMDEIPTKENKYDKLPHDSAHYRNTLECTACHSEHKPSHAICSDCHIVEFPNLK</sequence>
<evidence type="ECO:0000256" key="9">
    <source>
        <dbReference type="SAM" id="SignalP"/>
    </source>
</evidence>